<dbReference type="Proteomes" id="UP000306740">
    <property type="component" value="Unassembled WGS sequence"/>
</dbReference>
<reference evidence="2 4" key="1">
    <citation type="submission" date="2019-05" db="EMBL/GenBank/DDBJ databases">
        <title>Mumia sp. nov., isolated from the intestinal contents of plateau pika (Ochotona curzoniae) in the Qinghai-Tibet plateau of China.</title>
        <authorList>
            <person name="Tian Z."/>
        </authorList>
    </citation>
    <scope>NUCLEOTIDE SEQUENCE [LARGE SCALE GENOMIC DNA]</scope>
    <source>
        <strain evidence="4">527</strain>
        <strain evidence="2">Z527</strain>
    </source>
</reference>
<dbReference type="InterPro" id="IPR016181">
    <property type="entry name" value="Acyl_CoA_acyltransferase"/>
</dbReference>
<dbReference type="EMBL" id="VDFR01000055">
    <property type="protein sequence ID" value="TNC46521.1"/>
    <property type="molecule type" value="Genomic_DNA"/>
</dbReference>
<dbReference type="SUPFAM" id="SSF55729">
    <property type="entry name" value="Acyl-CoA N-acyltransferases (Nat)"/>
    <property type="match status" value="1"/>
</dbReference>
<feature type="domain" description="N-acetyltransferase" evidence="1">
    <location>
        <begin position="190"/>
        <end position="330"/>
    </location>
</feature>
<sequence length="330" mass="36561">MRIEDVDPADDAALEAFHAHEVRVASADPYDVVWTLDEMRVRARTRDPWVERTLVWARDDDGTVVATAQLERPLRDNTETATVDLRIDARRRADAGAFLDHLAHRVRLAGRARLEVGARWSPDETASPDAELLRVHGFRLGLVTSQRVLDLPADDEHLVRLAERSAPHHTAYALRTWCGPVPDDVLDAYAGLRSLMRVEAPSGDLGWEPEDFPPSRVREEERRLAEQGRTSITTVAVAADGTVVGHTQIVVPGTDPVNAFQWDTLVLASHRGHRLGLGMKVQNLRRAGAELGERSLLHTWNAADNAPVVAVNEAMGFRLVAYDGVFSRAL</sequence>
<evidence type="ECO:0000259" key="1">
    <source>
        <dbReference type="PROSITE" id="PS51186"/>
    </source>
</evidence>
<dbReference type="OrthoDB" id="4119890at2"/>
<evidence type="ECO:0000313" key="2">
    <source>
        <dbReference type="EMBL" id="TNC46521.1"/>
    </source>
</evidence>
<comment type="caution">
    <text evidence="2">The sequence shown here is derived from an EMBL/GenBank/DDBJ whole genome shotgun (WGS) entry which is preliminary data.</text>
</comment>
<dbReference type="GO" id="GO:0016747">
    <property type="term" value="F:acyltransferase activity, transferring groups other than amino-acyl groups"/>
    <property type="evidence" value="ECO:0007669"/>
    <property type="project" value="InterPro"/>
</dbReference>
<evidence type="ECO:0000313" key="3">
    <source>
        <dbReference type="EMBL" id="TNC50327.1"/>
    </source>
</evidence>
<protein>
    <recommendedName>
        <fullName evidence="1">N-acetyltransferase domain-containing protein</fullName>
    </recommendedName>
</protein>
<evidence type="ECO:0000313" key="4">
    <source>
        <dbReference type="Proteomes" id="UP000306740"/>
    </source>
</evidence>
<gene>
    <name evidence="3" type="ORF">FHE65_03790</name>
    <name evidence="2" type="ORF">FHE65_12370</name>
</gene>
<organism evidence="2 4">
    <name type="scientific">Mumia zhuanghuii</name>
    <dbReference type="NCBI Taxonomy" id="2585211"/>
    <lineage>
        <taxon>Bacteria</taxon>
        <taxon>Bacillati</taxon>
        <taxon>Actinomycetota</taxon>
        <taxon>Actinomycetes</taxon>
        <taxon>Propionibacteriales</taxon>
        <taxon>Nocardioidaceae</taxon>
        <taxon>Mumia</taxon>
    </lineage>
</organism>
<dbReference type="InterPro" id="IPR000182">
    <property type="entry name" value="GNAT_dom"/>
</dbReference>
<dbReference type="AlphaFoldDB" id="A0A5C4MR25"/>
<dbReference type="Gene3D" id="3.40.630.30">
    <property type="match status" value="1"/>
</dbReference>
<dbReference type="RefSeq" id="WP_139105317.1">
    <property type="nucleotide sequence ID" value="NZ_VDFR01000017.1"/>
</dbReference>
<dbReference type="PROSITE" id="PS51186">
    <property type="entry name" value="GNAT"/>
    <property type="match status" value="1"/>
</dbReference>
<accession>A0A5C4MR25</accession>
<dbReference type="EMBL" id="VDFR01000017">
    <property type="protein sequence ID" value="TNC50327.1"/>
    <property type="molecule type" value="Genomic_DNA"/>
</dbReference>
<proteinExistence type="predicted"/>
<name>A0A5C4MR25_9ACTN</name>